<comment type="similarity">
    <text evidence="1">Belongs to the short-chain dehydrogenases/reductases (SDR) family.</text>
</comment>
<evidence type="ECO:0000256" key="1">
    <source>
        <dbReference type="ARBA" id="ARBA00006484"/>
    </source>
</evidence>
<keyword evidence="2" id="KW-0521">NADP</keyword>
<dbReference type="InterPro" id="IPR051122">
    <property type="entry name" value="SDR_DHRS6-like"/>
</dbReference>
<dbReference type="InterPro" id="IPR057571">
    <property type="entry name" value="SDR_PhqE-like"/>
</dbReference>
<evidence type="ECO:0000256" key="2">
    <source>
        <dbReference type="ARBA" id="ARBA00022857"/>
    </source>
</evidence>
<dbReference type="GeneID" id="83204436"/>
<protein>
    <submittedName>
        <fullName evidence="4">Uncharacterized protein</fullName>
    </submittedName>
</protein>
<dbReference type="Pfam" id="PF23441">
    <property type="entry name" value="SDR"/>
    <property type="match status" value="1"/>
</dbReference>
<sequence>MSTPYNYDKLRDKHVLVFGGTSGLGYAVAKAALAASARVSFSTSSSDRIQKTIQRLVAEFPGTESKIQGYVCDLSKETAEQEIESLFSKAGRVDHIVYSAADHLPLMPLQEITREKLVAAGQLRFFAPLLVAKVGARYLTAGPESSLTLTSGTIHERPTENWTVLAGYMGGVVSMTRNLAVEMKPARVNVVSPGLVDTEMWDASFSQEEKQGFFNLLAGKHLTGRVARPEEVAEAYIYLMKDSNVTGRVISSDSGSGIV</sequence>
<organism evidence="4 5">
    <name type="scientific">Penicillium chermesinum</name>
    <dbReference type="NCBI Taxonomy" id="63820"/>
    <lineage>
        <taxon>Eukaryota</taxon>
        <taxon>Fungi</taxon>
        <taxon>Dikarya</taxon>
        <taxon>Ascomycota</taxon>
        <taxon>Pezizomycotina</taxon>
        <taxon>Eurotiomycetes</taxon>
        <taxon>Eurotiomycetidae</taxon>
        <taxon>Eurotiales</taxon>
        <taxon>Aspergillaceae</taxon>
        <taxon>Penicillium</taxon>
    </lineage>
</organism>
<accession>A0A9W9TJA1</accession>
<keyword evidence="5" id="KW-1185">Reference proteome</keyword>
<evidence type="ECO:0000313" key="4">
    <source>
        <dbReference type="EMBL" id="KAJ5223295.1"/>
    </source>
</evidence>
<keyword evidence="3" id="KW-0560">Oxidoreductase</keyword>
<dbReference type="OrthoDB" id="294295at2759"/>
<evidence type="ECO:0000313" key="5">
    <source>
        <dbReference type="Proteomes" id="UP001150941"/>
    </source>
</evidence>
<dbReference type="PANTHER" id="PTHR43477">
    <property type="entry name" value="DIHYDROANTICAPSIN 7-DEHYDROGENASE"/>
    <property type="match status" value="1"/>
</dbReference>
<dbReference type="RefSeq" id="XP_058327478.1">
    <property type="nucleotide sequence ID" value="XM_058477133.1"/>
</dbReference>
<reference evidence="4" key="1">
    <citation type="submission" date="2022-11" db="EMBL/GenBank/DDBJ databases">
        <authorList>
            <person name="Petersen C."/>
        </authorList>
    </citation>
    <scope>NUCLEOTIDE SEQUENCE</scope>
    <source>
        <strain evidence="4">IBT 19713</strain>
    </source>
</reference>
<dbReference type="Proteomes" id="UP001150941">
    <property type="component" value="Unassembled WGS sequence"/>
</dbReference>
<dbReference type="PRINTS" id="PR00081">
    <property type="entry name" value="GDHRDH"/>
</dbReference>
<dbReference type="SUPFAM" id="SSF51735">
    <property type="entry name" value="NAD(P)-binding Rossmann-fold domains"/>
    <property type="match status" value="1"/>
</dbReference>
<dbReference type="EMBL" id="JAPQKS010000006">
    <property type="protein sequence ID" value="KAJ5223295.1"/>
    <property type="molecule type" value="Genomic_DNA"/>
</dbReference>
<reference evidence="4" key="2">
    <citation type="journal article" date="2023" name="IMA Fungus">
        <title>Comparative genomic study of the Penicillium genus elucidates a diverse pangenome and 15 lateral gene transfer events.</title>
        <authorList>
            <person name="Petersen C."/>
            <person name="Sorensen T."/>
            <person name="Nielsen M.R."/>
            <person name="Sondergaard T.E."/>
            <person name="Sorensen J.L."/>
            <person name="Fitzpatrick D.A."/>
            <person name="Frisvad J.C."/>
            <person name="Nielsen K.L."/>
        </authorList>
    </citation>
    <scope>NUCLEOTIDE SEQUENCE</scope>
    <source>
        <strain evidence="4">IBT 19713</strain>
    </source>
</reference>
<dbReference type="GO" id="GO:0016491">
    <property type="term" value="F:oxidoreductase activity"/>
    <property type="evidence" value="ECO:0007669"/>
    <property type="project" value="UniProtKB-KW"/>
</dbReference>
<dbReference type="Gene3D" id="3.40.50.720">
    <property type="entry name" value="NAD(P)-binding Rossmann-like Domain"/>
    <property type="match status" value="1"/>
</dbReference>
<dbReference type="PANTHER" id="PTHR43477:SF1">
    <property type="entry name" value="DIHYDROANTICAPSIN 7-DEHYDROGENASE"/>
    <property type="match status" value="1"/>
</dbReference>
<dbReference type="InterPro" id="IPR036291">
    <property type="entry name" value="NAD(P)-bd_dom_sf"/>
</dbReference>
<dbReference type="InterPro" id="IPR002347">
    <property type="entry name" value="SDR_fam"/>
</dbReference>
<proteinExistence type="inferred from homology"/>
<dbReference type="AlphaFoldDB" id="A0A9W9TJA1"/>
<gene>
    <name evidence="4" type="ORF">N7468_007837</name>
</gene>
<evidence type="ECO:0000256" key="3">
    <source>
        <dbReference type="ARBA" id="ARBA00023002"/>
    </source>
</evidence>
<name>A0A9W9TJA1_9EURO</name>
<comment type="caution">
    <text evidence="4">The sequence shown here is derived from an EMBL/GenBank/DDBJ whole genome shotgun (WGS) entry which is preliminary data.</text>
</comment>